<keyword evidence="1" id="KW-1133">Transmembrane helix</keyword>
<dbReference type="RefSeq" id="WP_218118719.1">
    <property type="nucleotide sequence ID" value="NZ_FNHQ01000006.1"/>
</dbReference>
<sequence length="64" mass="6761">MEQKRTEAIIFCGLFAALTVIGAFIKIPTGNDVFTLQFLFTLLADLLLGGRLGAAAVGTYVVLG</sequence>
<name>A0A1G9SWE8_9FIRM</name>
<dbReference type="Gene3D" id="1.10.1760.20">
    <property type="match status" value="1"/>
</dbReference>
<keyword evidence="3" id="KW-1185">Reference proteome</keyword>
<reference evidence="2 3" key="1">
    <citation type="submission" date="2016-10" db="EMBL/GenBank/DDBJ databases">
        <authorList>
            <person name="de Groot N.N."/>
        </authorList>
    </citation>
    <scope>NUCLEOTIDE SEQUENCE [LARGE SCALE GENOMIC DNA]</scope>
    <source>
        <strain evidence="2 3">DSM 16981</strain>
    </source>
</reference>
<dbReference type="EMBL" id="FNHQ01000006">
    <property type="protein sequence ID" value="SDM39768.1"/>
    <property type="molecule type" value="Genomic_DNA"/>
</dbReference>
<evidence type="ECO:0000256" key="1">
    <source>
        <dbReference type="SAM" id="Phobius"/>
    </source>
</evidence>
<evidence type="ECO:0000313" key="2">
    <source>
        <dbReference type="EMBL" id="SDM39768.1"/>
    </source>
</evidence>
<proteinExistence type="predicted"/>
<organism evidence="2 3">
    <name type="scientific">Megasphaera paucivorans</name>
    <dbReference type="NCBI Taxonomy" id="349095"/>
    <lineage>
        <taxon>Bacteria</taxon>
        <taxon>Bacillati</taxon>
        <taxon>Bacillota</taxon>
        <taxon>Negativicutes</taxon>
        <taxon>Veillonellales</taxon>
        <taxon>Veillonellaceae</taxon>
        <taxon>Megasphaera</taxon>
    </lineage>
</organism>
<dbReference type="AlphaFoldDB" id="A0A1G9SWE8"/>
<feature type="transmembrane region" description="Helical" evidence="1">
    <location>
        <begin position="38"/>
        <end position="63"/>
    </location>
</feature>
<accession>A0A1G9SWE8</accession>
<dbReference type="Proteomes" id="UP000199309">
    <property type="component" value="Unassembled WGS sequence"/>
</dbReference>
<keyword evidence="1" id="KW-0472">Membrane</keyword>
<gene>
    <name evidence="2" type="ORF">SAMN05660299_00800</name>
</gene>
<protein>
    <submittedName>
        <fullName evidence="2">ECF-type riboflavin transporter, S component</fullName>
    </submittedName>
</protein>
<evidence type="ECO:0000313" key="3">
    <source>
        <dbReference type="Proteomes" id="UP000199309"/>
    </source>
</evidence>
<keyword evidence="1" id="KW-0812">Transmembrane</keyword>
<dbReference type="STRING" id="349095.SAMN05660299_00800"/>